<dbReference type="AlphaFoldDB" id="A0AAD9QBT9"/>
<dbReference type="Gene3D" id="3.30.1520.10">
    <property type="entry name" value="Phox-like domain"/>
    <property type="match status" value="1"/>
</dbReference>
<evidence type="ECO:0000256" key="2">
    <source>
        <dbReference type="ARBA" id="ARBA00022737"/>
    </source>
</evidence>
<evidence type="ECO:0000259" key="6">
    <source>
        <dbReference type="PROSITE" id="PS50195"/>
    </source>
</evidence>
<dbReference type="InterPro" id="IPR036028">
    <property type="entry name" value="SH3-like_dom_sf"/>
</dbReference>
<dbReference type="InterPro" id="IPR051228">
    <property type="entry name" value="NADPH_Oxidase/PX-Domain"/>
</dbReference>
<dbReference type="InterPro" id="IPR001683">
    <property type="entry name" value="PX_dom"/>
</dbReference>
<dbReference type="EMBL" id="JARQWQ010000044">
    <property type="protein sequence ID" value="KAK2558413.1"/>
    <property type="molecule type" value="Genomic_DNA"/>
</dbReference>
<dbReference type="PANTHER" id="PTHR15706">
    <property type="entry name" value="SH3 MULTIPLE DOMAIN"/>
    <property type="match status" value="1"/>
</dbReference>
<dbReference type="SUPFAM" id="SSF64268">
    <property type="entry name" value="PX domain"/>
    <property type="match status" value="1"/>
</dbReference>
<reference evidence="7" key="1">
    <citation type="journal article" date="2023" name="G3 (Bethesda)">
        <title>Whole genome assembly and annotation of the endangered Caribbean coral Acropora cervicornis.</title>
        <authorList>
            <person name="Selwyn J.D."/>
            <person name="Vollmer S.V."/>
        </authorList>
    </citation>
    <scope>NUCLEOTIDE SEQUENCE</scope>
    <source>
        <strain evidence="7">K2</strain>
    </source>
</reference>
<dbReference type="Pfam" id="PF07653">
    <property type="entry name" value="SH3_2"/>
    <property type="match status" value="2"/>
</dbReference>
<feature type="compositionally biased region" description="Basic and acidic residues" evidence="4">
    <location>
        <begin position="569"/>
        <end position="582"/>
    </location>
</feature>
<dbReference type="CDD" id="cd11856">
    <property type="entry name" value="SH3_p47phox_like"/>
    <property type="match status" value="1"/>
</dbReference>
<feature type="compositionally biased region" description="Basic residues" evidence="4">
    <location>
        <begin position="409"/>
        <end position="422"/>
    </location>
</feature>
<dbReference type="Pfam" id="PF00018">
    <property type="entry name" value="SH3_1"/>
    <property type="match status" value="1"/>
</dbReference>
<evidence type="ECO:0000256" key="1">
    <source>
        <dbReference type="ARBA" id="ARBA00022443"/>
    </source>
</evidence>
<feature type="region of interest" description="Disordered" evidence="4">
    <location>
        <begin position="845"/>
        <end position="871"/>
    </location>
</feature>
<dbReference type="Pfam" id="PF00787">
    <property type="entry name" value="PX"/>
    <property type="match status" value="1"/>
</dbReference>
<dbReference type="SUPFAM" id="SSF50044">
    <property type="entry name" value="SH3-domain"/>
    <property type="match status" value="4"/>
</dbReference>
<evidence type="ECO:0000313" key="7">
    <source>
        <dbReference type="EMBL" id="KAK2558413.1"/>
    </source>
</evidence>
<dbReference type="InterPro" id="IPR001452">
    <property type="entry name" value="SH3_domain"/>
</dbReference>
<feature type="domain" description="SH3" evidence="5">
    <location>
        <begin position="222"/>
        <end position="281"/>
    </location>
</feature>
<evidence type="ECO:0000313" key="8">
    <source>
        <dbReference type="Proteomes" id="UP001249851"/>
    </source>
</evidence>
<organism evidence="7 8">
    <name type="scientific">Acropora cervicornis</name>
    <name type="common">Staghorn coral</name>
    <dbReference type="NCBI Taxonomy" id="6130"/>
    <lineage>
        <taxon>Eukaryota</taxon>
        <taxon>Metazoa</taxon>
        <taxon>Cnidaria</taxon>
        <taxon>Anthozoa</taxon>
        <taxon>Hexacorallia</taxon>
        <taxon>Scleractinia</taxon>
        <taxon>Astrocoeniina</taxon>
        <taxon>Acroporidae</taxon>
        <taxon>Acropora</taxon>
    </lineage>
</organism>
<dbReference type="InterPro" id="IPR036871">
    <property type="entry name" value="PX_dom_sf"/>
</dbReference>
<keyword evidence="2" id="KW-0677">Repeat</keyword>
<feature type="domain" description="SH3" evidence="5">
    <location>
        <begin position="295"/>
        <end position="354"/>
    </location>
</feature>
<keyword evidence="8" id="KW-1185">Reference proteome</keyword>
<dbReference type="PANTHER" id="PTHR15706:SF2">
    <property type="entry name" value="SH3 AND PX DOMAIN-CONTAINING PROTEIN 2A"/>
    <property type="match status" value="1"/>
</dbReference>
<feature type="region of interest" description="Disordered" evidence="4">
    <location>
        <begin position="400"/>
        <end position="439"/>
    </location>
</feature>
<feature type="compositionally biased region" description="Polar residues" evidence="4">
    <location>
        <begin position="554"/>
        <end position="563"/>
    </location>
</feature>
<evidence type="ECO:0000256" key="3">
    <source>
        <dbReference type="PROSITE-ProRule" id="PRU00192"/>
    </source>
</evidence>
<feature type="region of interest" description="Disordered" evidence="4">
    <location>
        <begin position="517"/>
        <end position="586"/>
    </location>
</feature>
<dbReference type="SMART" id="SM00326">
    <property type="entry name" value="SH3"/>
    <property type="match status" value="4"/>
</dbReference>
<feature type="compositionally biased region" description="Pro residues" evidence="4">
    <location>
        <begin position="628"/>
        <end position="637"/>
    </location>
</feature>
<feature type="compositionally biased region" description="Basic and acidic residues" evidence="4">
    <location>
        <begin position="862"/>
        <end position="871"/>
    </location>
</feature>
<feature type="compositionally biased region" description="Acidic residues" evidence="4">
    <location>
        <begin position="847"/>
        <end position="861"/>
    </location>
</feature>
<dbReference type="Gene3D" id="2.30.30.40">
    <property type="entry name" value="SH3 Domains"/>
    <property type="match status" value="4"/>
</dbReference>
<feature type="domain" description="PX" evidence="6">
    <location>
        <begin position="4"/>
        <end position="176"/>
    </location>
</feature>
<dbReference type="SMART" id="SM00312">
    <property type="entry name" value="PX"/>
    <property type="match status" value="1"/>
</dbReference>
<feature type="region of interest" description="Disordered" evidence="4">
    <location>
        <begin position="170"/>
        <end position="194"/>
    </location>
</feature>
<dbReference type="GO" id="GO:0005737">
    <property type="term" value="C:cytoplasm"/>
    <property type="evidence" value="ECO:0007669"/>
    <property type="project" value="TreeGrafter"/>
</dbReference>
<proteinExistence type="predicted"/>
<protein>
    <submittedName>
        <fullName evidence="7">SH3 and PX domain-containing protein 2A</fullName>
    </submittedName>
</protein>
<reference evidence="7" key="2">
    <citation type="journal article" date="2023" name="Science">
        <title>Genomic signatures of disease resistance in endangered staghorn corals.</title>
        <authorList>
            <person name="Vollmer S.V."/>
            <person name="Selwyn J.D."/>
            <person name="Despard B.A."/>
            <person name="Roesel C.L."/>
        </authorList>
    </citation>
    <scope>NUCLEOTIDE SEQUENCE</scope>
    <source>
        <strain evidence="7">K2</strain>
    </source>
</reference>
<dbReference type="PROSITE" id="PS50195">
    <property type="entry name" value="PX"/>
    <property type="match status" value="1"/>
</dbReference>
<gene>
    <name evidence="7" type="ORF">P5673_019119</name>
</gene>
<comment type="caution">
    <text evidence="7">The sequence shown here is derived from an EMBL/GenBank/DDBJ whole genome shotgun (WGS) entry which is preliminary data.</text>
</comment>
<evidence type="ECO:0000256" key="4">
    <source>
        <dbReference type="SAM" id="MobiDB-lite"/>
    </source>
</evidence>
<dbReference type="Proteomes" id="UP001249851">
    <property type="component" value="Unassembled WGS sequence"/>
</dbReference>
<feature type="region of interest" description="Disordered" evidence="4">
    <location>
        <begin position="613"/>
        <end position="760"/>
    </location>
</feature>
<evidence type="ECO:0000259" key="5">
    <source>
        <dbReference type="PROSITE" id="PS50002"/>
    </source>
</evidence>
<feature type="domain" description="SH3" evidence="5">
    <location>
        <begin position="867"/>
        <end position="928"/>
    </location>
</feature>
<dbReference type="GO" id="GO:0035091">
    <property type="term" value="F:phosphatidylinositol binding"/>
    <property type="evidence" value="ECO:0007669"/>
    <property type="project" value="InterPro"/>
</dbReference>
<feature type="compositionally biased region" description="Polar residues" evidence="4">
    <location>
        <begin position="644"/>
        <end position="661"/>
    </location>
</feature>
<dbReference type="PROSITE" id="PS50002">
    <property type="entry name" value="SH3"/>
    <property type="match status" value="3"/>
</dbReference>
<accession>A0AAD9QBT9</accession>
<name>A0AAD9QBT9_ACRCE</name>
<keyword evidence="1 3" id="KW-0728">SH3 domain</keyword>
<sequence length="930" mass="105458">MESRDVKEASVEGVQRRTKPKKHFVFCVKVTWSDGTVNLVYRRYREFLHLQTMLHQAFPKQLGKPGSRKAISPLPSKLKRNFIADTILYTSIKSFSFLCWAQRALWDRKDRNALQPTEKTETLDACSFSSRMNVGEAIFKRMEMVSYFLKDILTLESKIARSKHITSFLTPTPEDMEPEKMSPKKRDRFKKGSRNNFKSTVRGRLHKFGKTRVYGTNISSPIIFEHFVVLDNYKKQSKTDISLKKGTIVDVIEKRECGWWLVDADGEVGWAPALFLEPADETVEVTSDIQVFDIGKGEFYVTSKRYVAVEDDELTFDIGVNLQIIEKNFDGWWKASYLGREGWVPAMHLRKLGGTRRPSSLRMGRRKSRMVGTATHLRSNHMDGDDEIIGETPSITTVNNLNKEEKSKSTPKAKGKKTKARVTIKDPHDEDSDNDVGKKKSINTMVEMSSMFLQLQKREETLSNGSPKAESSPRPGLQRKAISALITSSFDKETTAGDSQGSKDDSALQMERARSLDSMLTKVSQAQSEDDKNVPHTSLPDVRERQNDEEDNSNENPLSSERSNLVEKNGSDLKNENERDSDSGSCDISHTTFSHIEVVEAFDGFCKQPVDESTHFRKTSSNEGSPKVAPPRRNPPTPRDRTNSANMKSPNKRSTLPNGNPRNVRDNMTGDELQRNNTFPPSGVARKVIRQDSLEEETDKDLNQQMRVLNSSDDDSEPEWAKSSLDKHTHPKLQSLPSIVIDKTEKRPSGDGNELTVPLDDGVASTESFEIEINISNDMQSSGKEYCPVIYCVEKAHEVDSDMFLNKGSFVKVLEKADNGWWFVQGEDGTRGWTRSSFLGLQRSAVEDEDGGDSRSDDEEDNKERPNEEQSCRVLEDYEADPNNQEIDLQTDEIVRILYKADSGWWCVRNMQGEIGWAPSNFLEEIEKED</sequence>